<keyword evidence="2" id="KW-1185">Reference proteome</keyword>
<dbReference type="EMBL" id="JBHSTQ010000001">
    <property type="protein sequence ID" value="MFC6385113.1"/>
    <property type="molecule type" value="Genomic_DNA"/>
</dbReference>
<dbReference type="RefSeq" id="WP_253053742.1">
    <property type="nucleotide sequence ID" value="NZ_JAMXWN010000005.1"/>
</dbReference>
<accession>A0ABW1WCW4</accession>
<organism evidence="1 2">
    <name type="scientific">Sporolactobacillus kofuensis</name>
    <dbReference type="NCBI Taxonomy" id="269672"/>
    <lineage>
        <taxon>Bacteria</taxon>
        <taxon>Bacillati</taxon>
        <taxon>Bacillota</taxon>
        <taxon>Bacilli</taxon>
        <taxon>Bacillales</taxon>
        <taxon>Sporolactobacillaceae</taxon>
        <taxon>Sporolactobacillus</taxon>
    </lineage>
</organism>
<name>A0ABW1WCW4_9BACL</name>
<reference evidence="2" key="1">
    <citation type="journal article" date="2019" name="Int. J. Syst. Evol. Microbiol.">
        <title>The Global Catalogue of Microorganisms (GCM) 10K type strain sequencing project: providing services to taxonomists for standard genome sequencing and annotation.</title>
        <authorList>
            <consortium name="The Broad Institute Genomics Platform"/>
            <consortium name="The Broad Institute Genome Sequencing Center for Infectious Disease"/>
            <person name="Wu L."/>
            <person name="Ma J."/>
        </authorList>
    </citation>
    <scope>NUCLEOTIDE SEQUENCE [LARGE SCALE GENOMIC DNA]</scope>
    <source>
        <strain evidence="2">CCUG 42001</strain>
    </source>
</reference>
<evidence type="ECO:0008006" key="3">
    <source>
        <dbReference type="Google" id="ProtNLM"/>
    </source>
</evidence>
<gene>
    <name evidence="1" type="ORF">ACFP7A_00740</name>
</gene>
<dbReference type="Proteomes" id="UP001596267">
    <property type="component" value="Unassembled WGS sequence"/>
</dbReference>
<comment type="caution">
    <text evidence="1">The sequence shown here is derived from an EMBL/GenBank/DDBJ whole genome shotgun (WGS) entry which is preliminary data.</text>
</comment>
<evidence type="ECO:0000313" key="2">
    <source>
        <dbReference type="Proteomes" id="UP001596267"/>
    </source>
</evidence>
<evidence type="ECO:0000313" key="1">
    <source>
        <dbReference type="EMBL" id="MFC6385113.1"/>
    </source>
</evidence>
<sequence>MTTVLTNMSETIKKLADDLYYDYDVVGVRFEDKDRVIGEICENSRHNEDREDERDFPEYGTDEYEEMEELDGTCAWDTDCEFIRDIDNYSYSSFTTNHCYFIAGDYGRTNETGDVGEVVIKNAKVIAKLF</sequence>
<protein>
    <recommendedName>
        <fullName evidence="3">YopX protein domain-containing protein</fullName>
    </recommendedName>
</protein>
<proteinExistence type="predicted"/>